<dbReference type="EMBL" id="PGGS01000083">
    <property type="protein sequence ID" value="PNH09642.1"/>
    <property type="molecule type" value="Genomic_DNA"/>
</dbReference>
<evidence type="ECO:0000313" key="2">
    <source>
        <dbReference type="EMBL" id="PNH09642.1"/>
    </source>
</evidence>
<reference evidence="2 3" key="1">
    <citation type="journal article" date="2017" name="Mol. Biol. Evol.">
        <title>The 4-celled Tetrabaena socialis nuclear genome reveals the essential components for genetic control of cell number at the origin of multicellularity in the volvocine lineage.</title>
        <authorList>
            <person name="Featherston J."/>
            <person name="Arakaki Y."/>
            <person name="Hanschen E.R."/>
            <person name="Ferris P.J."/>
            <person name="Michod R.E."/>
            <person name="Olson B.J.S.C."/>
            <person name="Nozaki H."/>
            <person name="Durand P.M."/>
        </authorList>
    </citation>
    <scope>NUCLEOTIDE SEQUENCE [LARGE SCALE GENOMIC DNA]</scope>
    <source>
        <strain evidence="2 3">NIES-571</strain>
    </source>
</reference>
<evidence type="ECO:0000313" key="3">
    <source>
        <dbReference type="Proteomes" id="UP000236333"/>
    </source>
</evidence>
<accession>A0A2J8AAU7</accession>
<feature type="compositionally biased region" description="Acidic residues" evidence="1">
    <location>
        <begin position="216"/>
        <end position="253"/>
    </location>
</feature>
<keyword evidence="3" id="KW-1185">Reference proteome</keyword>
<dbReference type="Proteomes" id="UP000236333">
    <property type="component" value="Unassembled WGS sequence"/>
</dbReference>
<comment type="caution">
    <text evidence="2">The sequence shown here is derived from an EMBL/GenBank/DDBJ whole genome shotgun (WGS) entry which is preliminary data.</text>
</comment>
<organism evidence="2 3">
    <name type="scientific">Tetrabaena socialis</name>
    <dbReference type="NCBI Taxonomy" id="47790"/>
    <lineage>
        <taxon>Eukaryota</taxon>
        <taxon>Viridiplantae</taxon>
        <taxon>Chlorophyta</taxon>
        <taxon>core chlorophytes</taxon>
        <taxon>Chlorophyceae</taxon>
        <taxon>CS clade</taxon>
        <taxon>Chlamydomonadales</taxon>
        <taxon>Tetrabaenaceae</taxon>
        <taxon>Tetrabaena</taxon>
    </lineage>
</organism>
<proteinExistence type="predicted"/>
<protein>
    <submittedName>
        <fullName evidence="2">Uncharacterized protein</fullName>
    </submittedName>
</protein>
<evidence type="ECO:0000256" key="1">
    <source>
        <dbReference type="SAM" id="MobiDB-lite"/>
    </source>
</evidence>
<gene>
    <name evidence="2" type="ORF">TSOC_003720</name>
</gene>
<sequence>MKLALRVAALQLPPGRLRLQLGGITITRDDKDADGRLRPVAAESLLAACRQLAGRLCKCDKDLGPELDPAGAPLAFTVNLLSAAAPSGWPDLYGTFFAALQPAMLRHLTELALDCAVELPSLPLLLRLKRLRCLHLYPGEEGLEEGWGSELALRAALLVLCAQSHSLMEVNLWFQPHPDPDDQLVAAAFAVADWLTDELPSLRGDPPEVCTIIMEYSDDGEEEDGEDEDSEDEDSEEESSEEEEGEQEGDAEGEALPPLDPLP</sequence>
<dbReference type="AlphaFoldDB" id="A0A2J8AAU7"/>
<name>A0A2J8AAU7_9CHLO</name>
<feature type="region of interest" description="Disordered" evidence="1">
    <location>
        <begin position="215"/>
        <end position="263"/>
    </location>
</feature>